<dbReference type="InterPro" id="IPR058525">
    <property type="entry name" value="DUF8212"/>
</dbReference>
<evidence type="ECO:0000259" key="2">
    <source>
        <dbReference type="Pfam" id="PF06985"/>
    </source>
</evidence>
<gene>
    <name evidence="4" type="ORF">GSI_13205</name>
</gene>
<keyword evidence="5" id="KW-1185">Reference proteome</keyword>
<sequence length="1114" mass="126043">MLGPETENGLQTSSTPPPPRRSVWDPDSGLSEKVRKACEIARCNGYHYIWIDSCCINKESSSELSEAINSMFNWYRGAQVCYAFLVDVPSDDEVRVEYSKFRKSRWFTRGWTLQELVAPLVVVFLSKDWQDLGTQEVLADVIQKVTSIDIEILTHKRALSDESVANRMGWAAHRETTQIEDEAYSLLGIFGITMPTLYGEGRYAFRRLQEEILRRIPDQSLFAWGSEDIPTFPTGYCDMWCSVTDTMTLLASSPSDFTMKDNRIIKMTEDSIGSLQLPVEEYTHTPYGIRTQLYLFPLQHLNPKFKIDVLKGDPPKAWYLAILRAQKLATNPHGLLTQLCYLRKSGKANVEFVHWERLRDKNYTTAGGLYELSLDIIARVGEPKTHLKTVYLPHPKPSDSMSTRQLKGLKDYRFGVNQLNLTIPMWVQDALRVGGCTVSNIQGPSEHDRNTFSFTLFHATFNIHTSILFWHAANPDWLDQRDVVMIKACAWILSPDDGALCAAAIQSSPPSDSATWIQNGQYTTLPKRRLILRTGFWDNLVMVSLSLGLDLTSQFGYSLRIEVAPHIYKKVGPSTCNHSKDTRPDGIELKLPYNTLDFTLPGSVSRDLEMKGYSAHLSFEPSPGDTHSHSLTLSTDTDAGKFAIVVKYLQVCTLDDAVLTRSDLKLDFDSESEWYRRHEYFVITARITLESSGDGFETVQDGPHVVVWYDDRRAWKSSLEEKDIVLTTPTGELLTLRLGFDLAWCYQYYLNVNIKPGTLGPLRLADLRLSSTPTQNGHHGESRHYMKNWAHRSIGFTLPTHVNRALQAQGFQVRFERSEGGGTYGDSDPIHHLLTLSHTMAGFDIVIKYLHDLTTHYPELESDPDDPEVKNRYPLLQANPQMYSDSRIPIPTAEESVKQCRQELTFKASVQTFTCRSVQIGDAPSRMAAHYDVATAEVDWDKDQLALGPFWKRHIRRKDITLTLSTGRQLVLRLGFYLVWYSEYCPLVEINPQTPLPRPRFLYPREIRMPDYERGEDGMEYIRQVLAQSTKPGVGQSEEDPDDDPESLPVDPNTLEGSPVWSEEPEEAGNAVGGTRPTVGAVVEARGDAMESLTFSATQSHGDYDTSDAESDGK</sequence>
<name>A0A2G8RUW9_9APHY</name>
<feature type="domain" description="Heterokaryon incompatibility" evidence="2">
    <location>
        <begin position="25"/>
        <end position="90"/>
    </location>
</feature>
<feature type="compositionally biased region" description="Acidic residues" evidence="1">
    <location>
        <begin position="1037"/>
        <end position="1046"/>
    </location>
</feature>
<evidence type="ECO:0000313" key="5">
    <source>
        <dbReference type="Proteomes" id="UP000230002"/>
    </source>
</evidence>
<dbReference type="AlphaFoldDB" id="A0A2G8RUW9"/>
<protein>
    <submittedName>
        <fullName evidence="4">Uncharacterized protein</fullName>
    </submittedName>
</protein>
<comment type="caution">
    <text evidence="4">The sequence shown here is derived from an EMBL/GenBank/DDBJ whole genome shotgun (WGS) entry which is preliminary data.</text>
</comment>
<dbReference type="STRING" id="1077348.A0A2G8RUW9"/>
<evidence type="ECO:0000313" key="4">
    <source>
        <dbReference type="EMBL" id="PIL25316.1"/>
    </source>
</evidence>
<dbReference type="Pfam" id="PF06985">
    <property type="entry name" value="HET"/>
    <property type="match status" value="1"/>
</dbReference>
<feature type="region of interest" description="Disordered" evidence="1">
    <location>
        <begin position="1029"/>
        <end position="1114"/>
    </location>
</feature>
<dbReference type="PANTHER" id="PTHR10622">
    <property type="entry name" value="HET DOMAIN-CONTAINING PROTEIN"/>
    <property type="match status" value="1"/>
</dbReference>
<reference evidence="4 5" key="1">
    <citation type="journal article" date="2015" name="Sci. Rep.">
        <title>Chromosome-level genome map provides insights into diverse defense mechanisms in the medicinal fungus Ganoderma sinense.</title>
        <authorList>
            <person name="Zhu Y."/>
            <person name="Xu J."/>
            <person name="Sun C."/>
            <person name="Zhou S."/>
            <person name="Xu H."/>
            <person name="Nelson D.R."/>
            <person name="Qian J."/>
            <person name="Song J."/>
            <person name="Luo H."/>
            <person name="Xiang L."/>
            <person name="Li Y."/>
            <person name="Xu Z."/>
            <person name="Ji A."/>
            <person name="Wang L."/>
            <person name="Lu S."/>
            <person name="Hayward A."/>
            <person name="Sun W."/>
            <person name="Li X."/>
            <person name="Schwartz D.C."/>
            <person name="Wang Y."/>
            <person name="Chen S."/>
        </authorList>
    </citation>
    <scope>NUCLEOTIDE SEQUENCE [LARGE SCALE GENOMIC DNA]</scope>
    <source>
        <strain evidence="4 5">ZZ0214-1</strain>
    </source>
</reference>
<dbReference type="Pfam" id="PF26640">
    <property type="entry name" value="DUF8212"/>
    <property type="match status" value="1"/>
</dbReference>
<organism evidence="4 5">
    <name type="scientific">Ganoderma sinense ZZ0214-1</name>
    <dbReference type="NCBI Taxonomy" id="1077348"/>
    <lineage>
        <taxon>Eukaryota</taxon>
        <taxon>Fungi</taxon>
        <taxon>Dikarya</taxon>
        <taxon>Basidiomycota</taxon>
        <taxon>Agaricomycotina</taxon>
        <taxon>Agaricomycetes</taxon>
        <taxon>Polyporales</taxon>
        <taxon>Polyporaceae</taxon>
        <taxon>Ganoderma</taxon>
    </lineage>
</organism>
<feature type="compositionally biased region" description="Acidic residues" evidence="1">
    <location>
        <begin position="1105"/>
        <end position="1114"/>
    </location>
</feature>
<accession>A0A2G8RUW9</accession>
<dbReference type="EMBL" id="AYKW01000056">
    <property type="protein sequence ID" value="PIL25316.1"/>
    <property type="molecule type" value="Genomic_DNA"/>
</dbReference>
<dbReference type="InterPro" id="IPR010730">
    <property type="entry name" value="HET"/>
</dbReference>
<dbReference type="OrthoDB" id="5428863at2759"/>
<feature type="domain" description="DUF8212" evidence="3">
    <location>
        <begin position="203"/>
        <end position="396"/>
    </location>
</feature>
<dbReference type="PANTHER" id="PTHR10622:SF10">
    <property type="entry name" value="HET DOMAIN-CONTAINING PROTEIN"/>
    <property type="match status" value="1"/>
</dbReference>
<dbReference type="Proteomes" id="UP000230002">
    <property type="component" value="Unassembled WGS sequence"/>
</dbReference>
<proteinExistence type="predicted"/>
<evidence type="ECO:0000259" key="3">
    <source>
        <dbReference type="Pfam" id="PF26640"/>
    </source>
</evidence>
<evidence type="ECO:0000256" key="1">
    <source>
        <dbReference type="SAM" id="MobiDB-lite"/>
    </source>
</evidence>
<feature type="region of interest" description="Disordered" evidence="1">
    <location>
        <begin position="1"/>
        <end position="28"/>
    </location>
</feature>